<protein>
    <submittedName>
        <fullName evidence="2">Uncharacterized protein</fullName>
    </submittedName>
</protein>
<evidence type="ECO:0000256" key="1">
    <source>
        <dbReference type="SAM" id="MobiDB-lite"/>
    </source>
</evidence>
<dbReference type="AlphaFoldDB" id="A0AAN8VV32"/>
<evidence type="ECO:0000313" key="3">
    <source>
        <dbReference type="Proteomes" id="UP001370490"/>
    </source>
</evidence>
<dbReference type="Gene3D" id="1.20.1250.20">
    <property type="entry name" value="MFS general substrate transporter like domains"/>
    <property type="match status" value="1"/>
</dbReference>
<proteinExistence type="predicted"/>
<dbReference type="PANTHER" id="PTHR11654">
    <property type="entry name" value="OLIGOPEPTIDE TRANSPORTER-RELATED"/>
    <property type="match status" value="1"/>
</dbReference>
<gene>
    <name evidence="2" type="ORF">RJ641_026875</name>
</gene>
<feature type="region of interest" description="Disordered" evidence="1">
    <location>
        <begin position="1"/>
        <end position="44"/>
    </location>
</feature>
<dbReference type="EMBL" id="JBAMMX010000004">
    <property type="protein sequence ID" value="KAK6941498.1"/>
    <property type="molecule type" value="Genomic_DNA"/>
</dbReference>
<evidence type="ECO:0000313" key="2">
    <source>
        <dbReference type="EMBL" id="KAK6941498.1"/>
    </source>
</evidence>
<feature type="compositionally biased region" description="Basic and acidic residues" evidence="1">
    <location>
        <begin position="27"/>
        <end position="44"/>
    </location>
</feature>
<dbReference type="InterPro" id="IPR036259">
    <property type="entry name" value="MFS_trans_sf"/>
</dbReference>
<comment type="caution">
    <text evidence="2">The sequence shown here is derived from an EMBL/GenBank/DDBJ whole genome shotgun (WGS) entry which is preliminary data.</text>
</comment>
<feature type="region of interest" description="Disordered" evidence="1">
    <location>
        <begin position="152"/>
        <end position="179"/>
    </location>
</feature>
<feature type="compositionally biased region" description="Polar residues" evidence="1">
    <location>
        <begin position="17"/>
        <end position="26"/>
    </location>
</feature>
<name>A0AAN8VV32_9MAGN</name>
<reference evidence="2 3" key="1">
    <citation type="submission" date="2023-12" db="EMBL/GenBank/DDBJ databases">
        <title>A high-quality genome assembly for Dillenia turbinata (Dilleniales).</title>
        <authorList>
            <person name="Chanderbali A."/>
        </authorList>
    </citation>
    <scope>NUCLEOTIDE SEQUENCE [LARGE SCALE GENOMIC DNA]</scope>
    <source>
        <strain evidence="2">LSX21</strain>
        <tissue evidence="2">Leaf</tissue>
    </source>
</reference>
<dbReference type="Proteomes" id="UP001370490">
    <property type="component" value="Unassembled WGS sequence"/>
</dbReference>
<feature type="compositionally biased region" description="Basic and acidic residues" evidence="1">
    <location>
        <begin position="7"/>
        <end position="16"/>
    </location>
</feature>
<accession>A0AAN8VV32</accession>
<keyword evidence="3" id="KW-1185">Reference proteome</keyword>
<organism evidence="2 3">
    <name type="scientific">Dillenia turbinata</name>
    <dbReference type="NCBI Taxonomy" id="194707"/>
    <lineage>
        <taxon>Eukaryota</taxon>
        <taxon>Viridiplantae</taxon>
        <taxon>Streptophyta</taxon>
        <taxon>Embryophyta</taxon>
        <taxon>Tracheophyta</taxon>
        <taxon>Spermatophyta</taxon>
        <taxon>Magnoliopsida</taxon>
        <taxon>eudicotyledons</taxon>
        <taxon>Gunneridae</taxon>
        <taxon>Pentapetalae</taxon>
        <taxon>Dilleniales</taxon>
        <taxon>Dilleniaceae</taxon>
        <taxon>Dillenia</taxon>
    </lineage>
</organism>
<feature type="compositionally biased region" description="Polar residues" evidence="1">
    <location>
        <begin position="168"/>
        <end position="179"/>
    </location>
</feature>
<sequence>MGGYAEMAKRGNEKGSNRSNVANTQEGDARLNRPGEKGKMQNKSLDPKVDAQFAAGKGGYRTIPFIIVNESFERTADVAAHANLWAYMTERYNYTLARASSLLFLWGGVSSFLPTLGAFISDTYLGRYNVIAVASVLSVLHMQHPKVDLTTVPSKSELKPELGVEGSRSGSSSQNQDQN</sequence>